<evidence type="ECO:0000256" key="3">
    <source>
        <dbReference type="ARBA" id="ARBA00012438"/>
    </source>
</evidence>
<dbReference type="InterPro" id="IPR036097">
    <property type="entry name" value="HisK_dim/P_sf"/>
</dbReference>
<protein>
    <recommendedName>
        <fullName evidence="3">histidine kinase</fullName>
        <ecNumber evidence="3">2.7.13.3</ecNumber>
    </recommendedName>
</protein>
<dbReference type="InterPro" id="IPR036890">
    <property type="entry name" value="HATPase_C_sf"/>
</dbReference>
<dbReference type="GO" id="GO:0005886">
    <property type="term" value="C:plasma membrane"/>
    <property type="evidence" value="ECO:0007669"/>
    <property type="project" value="TreeGrafter"/>
</dbReference>
<comment type="subcellular location">
    <subcellularLocation>
        <location evidence="2">Membrane</location>
        <topology evidence="2">Multi-pass membrane protein</topology>
    </subcellularLocation>
</comment>
<keyword evidence="16" id="KW-1185">Reference proteome</keyword>
<sequence>MKISIKYKFLLGFFVIFSISLICFNTFMKNVISKNNENTLEEDMSEIYKSSIKYLNQYLIINEINIDKSNLNNESYNISRELVENYNADVYIHNLKGELISKSISASYESEKISRNLLDKVGKVEKEDLNWILKNRSTLRINNINNKLIGSLSYPLYSGEEKVGIITLIKDYTNLVTSSQEILDIFTYSTIIIFIVIFIFSYILSLNITRPIIKLTKGLKEVGKGNYNTDINITNKDEVGQLSKSFNNMKNQIKDQIRTIEEEKDKVLKLQETRTEFFNNVTHELKTPLTTISGYAQIMNEEGFEDMNFVKRASKKIEEESERLHNMVIDLIEISKKDTLNEKLKFEKVQLENLVTSICEDMSFKANKYNMKLIYGLEDSYVFGNKNKLKEVFINIIDNAVKYGTTSSEIKVKSFENEKHCTIIIENSSENIPKSKVEKMFDPFFRITSNHINEKGSSGLGLFICKNIIEEHNGIINLENKENKTKVTIKIPLWQQFSNN</sequence>
<feature type="transmembrane region" description="Helical" evidence="12">
    <location>
        <begin position="7"/>
        <end position="28"/>
    </location>
</feature>
<dbReference type="CDD" id="cd00082">
    <property type="entry name" value="HisKA"/>
    <property type="match status" value="1"/>
</dbReference>
<proteinExistence type="predicted"/>
<dbReference type="HOGENOM" id="CLU_000445_89_6_9"/>
<dbReference type="InterPro" id="IPR050398">
    <property type="entry name" value="HssS/ArlS-like"/>
</dbReference>
<dbReference type="InterPro" id="IPR003660">
    <property type="entry name" value="HAMP_dom"/>
</dbReference>
<dbReference type="Pfam" id="PF00512">
    <property type="entry name" value="HisKA"/>
    <property type="match status" value="1"/>
</dbReference>
<dbReference type="RefSeq" id="WP_014968283.1">
    <property type="nucleotide sequence ID" value="NC_018664.1"/>
</dbReference>
<evidence type="ECO:0000256" key="12">
    <source>
        <dbReference type="SAM" id="Phobius"/>
    </source>
</evidence>
<dbReference type="PANTHER" id="PTHR45528">
    <property type="entry name" value="SENSOR HISTIDINE KINASE CPXA"/>
    <property type="match status" value="1"/>
</dbReference>
<dbReference type="Gene3D" id="6.10.340.10">
    <property type="match status" value="1"/>
</dbReference>
<dbReference type="Pfam" id="PF00672">
    <property type="entry name" value="HAMP"/>
    <property type="match status" value="1"/>
</dbReference>
<dbReference type="InterPro" id="IPR005467">
    <property type="entry name" value="His_kinase_dom"/>
</dbReference>
<evidence type="ECO:0000256" key="4">
    <source>
        <dbReference type="ARBA" id="ARBA00022553"/>
    </source>
</evidence>
<dbReference type="SMART" id="SM00387">
    <property type="entry name" value="HATPase_c"/>
    <property type="match status" value="1"/>
</dbReference>
<keyword evidence="7 15" id="KW-0418">Kinase</keyword>
<dbReference type="PROSITE" id="PS50885">
    <property type="entry name" value="HAMP"/>
    <property type="match status" value="1"/>
</dbReference>
<dbReference type="InterPro" id="IPR003661">
    <property type="entry name" value="HisK_dim/P_dom"/>
</dbReference>
<dbReference type="SUPFAM" id="SSF47384">
    <property type="entry name" value="Homodimeric domain of signal transducing histidine kinase"/>
    <property type="match status" value="1"/>
</dbReference>
<dbReference type="KEGG" id="cad:Curi_c21440"/>
<name>K0B205_GOTA9</name>
<keyword evidence="11" id="KW-0175">Coiled coil</keyword>
<dbReference type="Gene3D" id="1.10.287.130">
    <property type="match status" value="1"/>
</dbReference>
<keyword evidence="9" id="KW-0902">Two-component regulatory system</keyword>
<dbReference type="AlphaFoldDB" id="K0B205"/>
<dbReference type="PROSITE" id="PS50109">
    <property type="entry name" value="HIS_KIN"/>
    <property type="match status" value="1"/>
</dbReference>
<feature type="transmembrane region" description="Helical" evidence="12">
    <location>
        <begin position="185"/>
        <end position="204"/>
    </location>
</feature>
<dbReference type="eggNOG" id="COG2205">
    <property type="taxonomic scope" value="Bacteria"/>
</dbReference>
<feature type="domain" description="Histidine kinase" evidence="13">
    <location>
        <begin position="280"/>
        <end position="495"/>
    </location>
</feature>
<dbReference type="SMART" id="SM00388">
    <property type="entry name" value="HisKA"/>
    <property type="match status" value="1"/>
</dbReference>
<reference evidence="15 16" key="1">
    <citation type="journal article" date="2012" name="PLoS ONE">
        <title>The purine-utilizing bacterium Clostridium acidurici 9a: a genome-guided metabolic reconsideration.</title>
        <authorList>
            <person name="Hartwich K."/>
            <person name="Poehlein A."/>
            <person name="Daniel R."/>
        </authorList>
    </citation>
    <scope>NUCLEOTIDE SEQUENCE [LARGE SCALE GENOMIC DNA]</scope>
    <source>
        <strain evidence="16">ATCC 7906 / DSM 604 / BCRC 14475 / CIP 104303 / KCTC 5404 / NCIMB 10678 / 9a</strain>
    </source>
</reference>
<dbReference type="Pfam" id="PF02518">
    <property type="entry name" value="HATPase_c"/>
    <property type="match status" value="1"/>
</dbReference>
<keyword evidence="8 12" id="KW-1133">Transmembrane helix</keyword>
<evidence type="ECO:0000256" key="7">
    <source>
        <dbReference type="ARBA" id="ARBA00022777"/>
    </source>
</evidence>
<dbReference type="OrthoDB" id="9762826at2"/>
<feature type="domain" description="HAMP" evidence="14">
    <location>
        <begin position="206"/>
        <end position="258"/>
    </location>
</feature>
<feature type="coiled-coil region" evidence="11">
    <location>
        <begin position="243"/>
        <end position="273"/>
    </location>
</feature>
<evidence type="ECO:0000259" key="14">
    <source>
        <dbReference type="PROSITE" id="PS50885"/>
    </source>
</evidence>
<dbReference type="CDD" id="cd06225">
    <property type="entry name" value="HAMP"/>
    <property type="match status" value="1"/>
</dbReference>
<evidence type="ECO:0000313" key="16">
    <source>
        <dbReference type="Proteomes" id="UP000006094"/>
    </source>
</evidence>
<dbReference type="EC" id="2.7.13.3" evidence="3"/>
<organism evidence="15 16">
    <name type="scientific">Gottschalkia acidurici (strain ATCC 7906 / DSM 604 / BCRC 14475 / CIP 104303 / KCTC 5404 / NCIMB 10678 / 9a)</name>
    <name type="common">Clostridium acidurici</name>
    <dbReference type="NCBI Taxonomy" id="1128398"/>
    <lineage>
        <taxon>Bacteria</taxon>
        <taxon>Bacillati</taxon>
        <taxon>Bacillota</taxon>
        <taxon>Tissierellia</taxon>
        <taxon>Tissierellales</taxon>
        <taxon>Gottschalkiaceae</taxon>
        <taxon>Gottschalkia</taxon>
    </lineage>
</organism>
<evidence type="ECO:0000256" key="2">
    <source>
        <dbReference type="ARBA" id="ARBA00004141"/>
    </source>
</evidence>
<keyword evidence="6 12" id="KW-0812">Transmembrane</keyword>
<dbReference type="SUPFAM" id="SSF158472">
    <property type="entry name" value="HAMP domain-like"/>
    <property type="match status" value="1"/>
</dbReference>
<dbReference type="STRING" id="1128398.Curi_c21440"/>
<dbReference type="PANTHER" id="PTHR45528:SF10">
    <property type="entry name" value="METHYL-ACCEPTING CHEMOTAXIS PROTEIN"/>
    <property type="match status" value="1"/>
</dbReference>
<dbReference type="InterPro" id="IPR004358">
    <property type="entry name" value="Sig_transdc_His_kin-like_C"/>
</dbReference>
<evidence type="ECO:0000256" key="8">
    <source>
        <dbReference type="ARBA" id="ARBA00022989"/>
    </source>
</evidence>
<evidence type="ECO:0000256" key="5">
    <source>
        <dbReference type="ARBA" id="ARBA00022679"/>
    </source>
</evidence>
<evidence type="ECO:0000256" key="1">
    <source>
        <dbReference type="ARBA" id="ARBA00000085"/>
    </source>
</evidence>
<evidence type="ECO:0000256" key="11">
    <source>
        <dbReference type="SAM" id="Coils"/>
    </source>
</evidence>
<keyword evidence="4" id="KW-0597">Phosphoprotein</keyword>
<dbReference type="FunFam" id="1.10.287.130:FF:000001">
    <property type="entry name" value="Two-component sensor histidine kinase"/>
    <property type="match status" value="1"/>
</dbReference>
<dbReference type="InterPro" id="IPR003594">
    <property type="entry name" value="HATPase_dom"/>
</dbReference>
<keyword evidence="5 15" id="KW-0808">Transferase</keyword>
<dbReference type="eggNOG" id="COG5002">
    <property type="taxonomic scope" value="Bacteria"/>
</dbReference>
<accession>K0B205</accession>
<dbReference type="GO" id="GO:0000155">
    <property type="term" value="F:phosphorelay sensor kinase activity"/>
    <property type="evidence" value="ECO:0007669"/>
    <property type="project" value="InterPro"/>
</dbReference>
<comment type="catalytic activity">
    <reaction evidence="1">
        <text>ATP + protein L-histidine = ADP + protein N-phospho-L-histidine.</text>
        <dbReference type="EC" id="2.7.13.3"/>
    </reaction>
</comment>
<dbReference type="Gene3D" id="3.30.565.10">
    <property type="entry name" value="Histidine kinase-like ATPase, C-terminal domain"/>
    <property type="match status" value="1"/>
</dbReference>
<dbReference type="PRINTS" id="PR00344">
    <property type="entry name" value="BCTRLSENSOR"/>
</dbReference>
<gene>
    <name evidence="15" type="ordered locus">Curi_c21440</name>
</gene>
<keyword evidence="10 12" id="KW-0472">Membrane</keyword>
<dbReference type="Proteomes" id="UP000006094">
    <property type="component" value="Chromosome"/>
</dbReference>
<evidence type="ECO:0000256" key="9">
    <source>
        <dbReference type="ARBA" id="ARBA00023012"/>
    </source>
</evidence>
<dbReference type="EMBL" id="CP003326">
    <property type="protein sequence ID" value="AFS79147.1"/>
    <property type="molecule type" value="Genomic_DNA"/>
</dbReference>
<evidence type="ECO:0000313" key="15">
    <source>
        <dbReference type="EMBL" id="AFS79147.1"/>
    </source>
</evidence>
<evidence type="ECO:0000256" key="6">
    <source>
        <dbReference type="ARBA" id="ARBA00022692"/>
    </source>
</evidence>
<evidence type="ECO:0000259" key="13">
    <source>
        <dbReference type="PROSITE" id="PS50109"/>
    </source>
</evidence>
<evidence type="ECO:0000256" key="10">
    <source>
        <dbReference type="ARBA" id="ARBA00023136"/>
    </source>
</evidence>
<dbReference type="SMART" id="SM00304">
    <property type="entry name" value="HAMP"/>
    <property type="match status" value="1"/>
</dbReference>
<dbReference type="SUPFAM" id="SSF55874">
    <property type="entry name" value="ATPase domain of HSP90 chaperone/DNA topoisomerase II/histidine kinase"/>
    <property type="match status" value="1"/>
</dbReference>